<feature type="region of interest" description="Disordered" evidence="4">
    <location>
        <begin position="1"/>
        <end position="22"/>
    </location>
</feature>
<evidence type="ECO:0000256" key="1">
    <source>
        <dbReference type="ARBA" id="ARBA00005771"/>
    </source>
</evidence>
<dbReference type="Pfam" id="PF00685">
    <property type="entry name" value="Sulfotransfer_1"/>
    <property type="match status" value="1"/>
</dbReference>
<evidence type="ECO:0000313" key="6">
    <source>
        <dbReference type="EnsemblPlants" id="Kaladp0046s0014.1.v1.1"/>
    </source>
</evidence>
<evidence type="ECO:0000313" key="7">
    <source>
        <dbReference type="Proteomes" id="UP000594263"/>
    </source>
</evidence>
<evidence type="ECO:0000259" key="5">
    <source>
        <dbReference type="Pfam" id="PF00685"/>
    </source>
</evidence>
<feature type="domain" description="Sulfotransferase" evidence="5">
    <location>
        <begin position="76"/>
        <end position="332"/>
    </location>
</feature>
<dbReference type="Gramene" id="Kaladp0046s0014.1.v1.1">
    <property type="protein sequence ID" value="Kaladp0046s0014.1.v1.1"/>
    <property type="gene ID" value="Kaladp0046s0014.v1.1"/>
</dbReference>
<evidence type="ECO:0000256" key="3">
    <source>
        <dbReference type="RuleBase" id="RU361155"/>
    </source>
</evidence>
<dbReference type="InterPro" id="IPR000863">
    <property type="entry name" value="Sulfotransferase_dom"/>
</dbReference>
<dbReference type="InterPro" id="IPR027417">
    <property type="entry name" value="P-loop_NTPase"/>
</dbReference>
<dbReference type="Proteomes" id="UP000594263">
    <property type="component" value="Unplaced"/>
</dbReference>
<dbReference type="Gene3D" id="3.40.50.300">
    <property type="entry name" value="P-loop containing nucleotide triphosphate hydrolases"/>
    <property type="match status" value="1"/>
</dbReference>
<dbReference type="PANTHER" id="PTHR11783">
    <property type="entry name" value="SULFOTRANSFERASE SULT"/>
    <property type="match status" value="1"/>
</dbReference>
<feature type="compositionally biased region" description="Basic and acidic residues" evidence="4">
    <location>
        <begin position="12"/>
        <end position="22"/>
    </location>
</feature>
<dbReference type="AlphaFoldDB" id="A0A7N0ZXE9"/>
<name>A0A7N0ZXE9_KALFE</name>
<reference evidence="6" key="1">
    <citation type="submission" date="2021-01" db="UniProtKB">
        <authorList>
            <consortium name="EnsemblPlants"/>
        </authorList>
    </citation>
    <scope>IDENTIFICATION</scope>
</reference>
<keyword evidence="2 3" id="KW-0808">Transferase</keyword>
<sequence>MGMSEAGEGASEEAKARAPEYMRDEKLSEECKMLLPHLPKTKGWVGHHLYKYEGFWHNNRHLDGLLSYQRHFSANDGDVLLVTTPKSGTTWLKAAVFSIVNRVCHPPGSKNHPLLTENPHGIVPFIELQYYGSMPDFTNMPLPRLFSSHSPVISLPKSVQESHCKIIYLCRNPRDTFVSFWHFTNKLRTQAGAEATPIEETLNMFCNGESLCGPFWDHVVGYWNASLKKPDKVMFLRYEEVRAHPDEYFKKMAEFLGCPISEEEKGEGIVEELVKLCSFDHLSNLEVNKTGTGKFGEANNAFFRRGQAGDSANYFTSEMIDKLDKVTYEKFSPYGLIM</sequence>
<dbReference type="GO" id="GO:0008146">
    <property type="term" value="F:sulfotransferase activity"/>
    <property type="evidence" value="ECO:0007669"/>
    <property type="project" value="InterPro"/>
</dbReference>
<comment type="similarity">
    <text evidence="1 3">Belongs to the sulfotransferase 1 family.</text>
</comment>
<dbReference type="EnsemblPlants" id="Kaladp0046s0014.1.v1.1">
    <property type="protein sequence ID" value="Kaladp0046s0014.1.v1.1"/>
    <property type="gene ID" value="Kaladp0046s0014.v1.1"/>
</dbReference>
<dbReference type="OMA" id="HWVAEVI"/>
<evidence type="ECO:0000256" key="2">
    <source>
        <dbReference type="ARBA" id="ARBA00022679"/>
    </source>
</evidence>
<protein>
    <recommendedName>
        <fullName evidence="3">Sulfotransferase</fullName>
        <ecNumber evidence="3">2.8.2.-</ecNumber>
    </recommendedName>
</protein>
<proteinExistence type="inferred from homology"/>
<dbReference type="SUPFAM" id="SSF52540">
    <property type="entry name" value="P-loop containing nucleoside triphosphate hydrolases"/>
    <property type="match status" value="1"/>
</dbReference>
<dbReference type="EC" id="2.8.2.-" evidence="3"/>
<accession>A0A7N0ZXE9</accession>
<organism evidence="6 7">
    <name type="scientific">Kalanchoe fedtschenkoi</name>
    <name type="common">Lavender scallops</name>
    <name type="synonym">South American air plant</name>
    <dbReference type="NCBI Taxonomy" id="63787"/>
    <lineage>
        <taxon>Eukaryota</taxon>
        <taxon>Viridiplantae</taxon>
        <taxon>Streptophyta</taxon>
        <taxon>Embryophyta</taxon>
        <taxon>Tracheophyta</taxon>
        <taxon>Spermatophyta</taxon>
        <taxon>Magnoliopsida</taxon>
        <taxon>eudicotyledons</taxon>
        <taxon>Gunneridae</taxon>
        <taxon>Pentapetalae</taxon>
        <taxon>Saxifragales</taxon>
        <taxon>Crassulaceae</taxon>
        <taxon>Kalanchoe</taxon>
    </lineage>
</organism>
<evidence type="ECO:0000256" key="4">
    <source>
        <dbReference type="SAM" id="MobiDB-lite"/>
    </source>
</evidence>
<keyword evidence="7" id="KW-1185">Reference proteome</keyword>